<keyword evidence="3" id="KW-1185">Reference proteome</keyword>
<dbReference type="Proteomes" id="UP000292957">
    <property type="component" value="Unassembled WGS sequence"/>
</dbReference>
<evidence type="ECO:0000313" key="3">
    <source>
        <dbReference type="Proteomes" id="UP000292082"/>
    </source>
</evidence>
<dbReference type="Proteomes" id="UP000292082">
    <property type="component" value="Unassembled WGS sequence"/>
</dbReference>
<organism evidence="1">
    <name type="scientific">Dichomitus squalens</name>
    <dbReference type="NCBI Taxonomy" id="114155"/>
    <lineage>
        <taxon>Eukaryota</taxon>
        <taxon>Fungi</taxon>
        <taxon>Dikarya</taxon>
        <taxon>Basidiomycota</taxon>
        <taxon>Agaricomycotina</taxon>
        <taxon>Agaricomycetes</taxon>
        <taxon>Polyporales</taxon>
        <taxon>Polyporaceae</taxon>
        <taxon>Dichomitus</taxon>
    </lineage>
</organism>
<gene>
    <name evidence="2" type="ORF">BD310DRAFT_834352</name>
    <name evidence="1" type="ORF">BD311DRAFT_676148</name>
</gene>
<dbReference type="EMBL" id="ML143543">
    <property type="protein sequence ID" value="TBU22412.1"/>
    <property type="molecule type" value="Genomic_DNA"/>
</dbReference>
<reference evidence="1 3" key="1">
    <citation type="submission" date="2019-01" db="EMBL/GenBank/DDBJ databases">
        <title>Draft genome sequences of three monokaryotic isolates of the white-rot basidiomycete fungus Dichomitus squalens.</title>
        <authorList>
            <consortium name="DOE Joint Genome Institute"/>
            <person name="Lopez S.C."/>
            <person name="Andreopoulos B."/>
            <person name="Pangilinan J."/>
            <person name="Lipzen A."/>
            <person name="Riley R."/>
            <person name="Ahrendt S."/>
            <person name="Ng V."/>
            <person name="Barry K."/>
            <person name="Daum C."/>
            <person name="Grigoriev I.V."/>
            <person name="Hilden K.S."/>
            <person name="Makela M.R."/>
            <person name="de Vries R.P."/>
        </authorList>
    </citation>
    <scope>NUCLEOTIDE SEQUENCE [LARGE SCALE GENOMIC DNA]</scope>
    <source>
        <strain evidence="2 3">CBS 464.89</strain>
        <strain evidence="1">OM18370.1</strain>
    </source>
</reference>
<accession>A0A4Q9N950</accession>
<dbReference type="EMBL" id="ML145321">
    <property type="protein sequence ID" value="TBU51445.1"/>
    <property type="molecule type" value="Genomic_DNA"/>
</dbReference>
<protein>
    <submittedName>
        <fullName evidence="1">Uncharacterized protein</fullName>
    </submittedName>
</protein>
<evidence type="ECO:0000313" key="2">
    <source>
        <dbReference type="EMBL" id="TBU51445.1"/>
    </source>
</evidence>
<name>A0A4Q9N950_9APHY</name>
<proteinExistence type="predicted"/>
<evidence type="ECO:0000313" key="1">
    <source>
        <dbReference type="EMBL" id="TBU22412.1"/>
    </source>
</evidence>
<sequence>SQCYAPYLSSSETLSNTALTPSDLRTCLQIVTYVLVPVSFPVSDGAHVVS</sequence>
<feature type="non-terminal residue" evidence="1">
    <location>
        <position position="1"/>
    </location>
</feature>
<dbReference type="AlphaFoldDB" id="A0A4Q9N950"/>